<reference evidence="1" key="1">
    <citation type="submission" date="2021-01" db="EMBL/GenBank/DDBJ databases">
        <authorList>
            <person name="Corre E."/>
            <person name="Pelletier E."/>
            <person name="Niang G."/>
            <person name="Scheremetjew M."/>
            <person name="Finn R."/>
            <person name="Kale V."/>
            <person name="Holt S."/>
            <person name="Cochrane G."/>
            <person name="Meng A."/>
            <person name="Brown T."/>
            <person name="Cohen L."/>
        </authorList>
    </citation>
    <scope>NUCLEOTIDE SEQUENCE</scope>
    <source>
        <strain evidence="1">UTEX LB 2760</strain>
    </source>
</reference>
<organism evidence="1">
    <name type="scientific">Rhodosorus marinus</name>
    <dbReference type="NCBI Taxonomy" id="101924"/>
    <lineage>
        <taxon>Eukaryota</taxon>
        <taxon>Rhodophyta</taxon>
        <taxon>Stylonematophyceae</taxon>
        <taxon>Stylonematales</taxon>
        <taxon>Stylonemataceae</taxon>
        <taxon>Rhodosorus</taxon>
    </lineage>
</organism>
<dbReference type="EMBL" id="HBEK01007287">
    <property type="protein sequence ID" value="CAD8393977.1"/>
    <property type="molecule type" value="Transcribed_RNA"/>
</dbReference>
<evidence type="ECO:0000313" key="1">
    <source>
        <dbReference type="EMBL" id="CAD8393977.1"/>
    </source>
</evidence>
<gene>
    <name evidence="1" type="ORF">RMAR0315_LOCUS3962</name>
</gene>
<accession>A0A7S0G3T9</accession>
<name>A0A7S0G3T9_9RHOD</name>
<dbReference type="AlphaFoldDB" id="A0A7S0G3T9"/>
<proteinExistence type="predicted"/>
<sequence length="115" mass="13068">MIGFVEGVFGPARDRSPGIRSVCRVRREAGLDPRATDKEGWDALVLDLQERMEYSDFAAEKVALRAFGWSSQSYWQSQGGKTPEVPDVEKVRKNFDFLEGSNYFGVKRSKMISRD</sequence>
<protein>
    <submittedName>
        <fullName evidence="1">Uncharacterized protein</fullName>
    </submittedName>
</protein>